<keyword evidence="5" id="KW-0804">Transcription</keyword>
<feature type="modified residue" description="4-aspartylphosphate" evidence="6">
    <location>
        <position position="54"/>
    </location>
</feature>
<dbReference type="GO" id="GO:0000160">
    <property type="term" value="P:phosphorelay signal transduction system"/>
    <property type="evidence" value="ECO:0007669"/>
    <property type="project" value="UniProtKB-KW"/>
</dbReference>
<evidence type="ECO:0000313" key="8">
    <source>
        <dbReference type="EMBL" id="RAV14382.1"/>
    </source>
</evidence>
<dbReference type="GO" id="GO:0006355">
    <property type="term" value="P:regulation of DNA-templated transcription"/>
    <property type="evidence" value="ECO:0007669"/>
    <property type="project" value="InterPro"/>
</dbReference>
<sequence length="381" mass="44319">MIQAFLVDDEEHALNILELFLERIGGVEVIGRSNNGFDAIRQLESLKPDVLFLDIEMPEMNGIELAERLRNDRSDVRIIFVTAYDQYAISAFELAAIDYILKPLEMERLVKTVSRIYKELDRHRGGAGLAANNAVPSLAEAPRLTIRLMGQYSAGIEGKSGIRWRTNKEKELLAYLASRNEYRAHRDQIIEDLWPEENFDKAKVYLHTSVSLLRKHLKQIDLDGIVKYENERYFLDKDRVDVDVPSFKKHLQELKQLEKPTPRDIERALLFHKGPLLKDEDYLWADYDAELLERTAAEWRLALGGFYWESGEYDKVAETAELAIERSPYDEEAYRLLMKSYNGLGKNYLVHSVYHRLTDKLEELQIKPSELTLKLYEECCK</sequence>
<dbReference type="OrthoDB" id="3190595at2"/>
<reference evidence="8 9" key="1">
    <citation type="journal article" date="2009" name="Int. J. Syst. Evol. Microbiol.">
        <title>Paenibacillus contaminans sp. nov., isolated from a contaminated laboratory plate.</title>
        <authorList>
            <person name="Chou J.H."/>
            <person name="Lee J.H."/>
            <person name="Lin M.C."/>
            <person name="Chang P.S."/>
            <person name="Arun A.B."/>
            <person name="Young C.C."/>
            <person name="Chen W.M."/>
        </authorList>
    </citation>
    <scope>NUCLEOTIDE SEQUENCE [LARGE SCALE GENOMIC DNA]</scope>
    <source>
        <strain evidence="8 9">CKOBP-6</strain>
    </source>
</reference>
<dbReference type="RefSeq" id="WP_113034965.1">
    <property type="nucleotide sequence ID" value="NZ_QMFB01000026.1"/>
</dbReference>
<dbReference type="PANTHER" id="PTHR35807">
    <property type="entry name" value="TRANSCRIPTIONAL REGULATOR REDD-RELATED"/>
    <property type="match status" value="1"/>
</dbReference>
<evidence type="ECO:0000256" key="4">
    <source>
        <dbReference type="ARBA" id="ARBA00023125"/>
    </source>
</evidence>
<dbReference type="Gene3D" id="3.40.50.2300">
    <property type="match status" value="1"/>
</dbReference>
<organism evidence="8 9">
    <name type="scientific">Paenibacillus contaminans</name>
    <dbReference type="NCBI Taxonomy" id="450362"/>
    <lineage>
        <taxon>Bacteria</taxon>
        <taxon>Bacillati</taxon>
        <taxon>Bacillota</taxon>
        <taxon>Bacilli</taxon>
        <taxon>Bacillales</taxon>
        <taxon>Paenibacillaceae</taxon>
        <taxon>Paenibacillus</taxon>
    </lineage>
</organism>
<dbReference type="SUPFAM" id="SSF48452">
    <property type="entry name" value="TPR-like"/>
    <property type="match status" value="1"/>
</dbReference>
<dbReference type="Pfam" id="PF00072">
    <property type="entry name" value="Response_reg"/>
    <property type="match status" value="1"/>
</dbReference>
<dbReference type="Gene3D" id="1.10.10.10">
    <property type="entry name" value="Winged helix-like DNA-binding domain superfamily/Winged helix DNA-binding domain"/>
    <property type="match status" value="1"/>
</dbReference>
<dbReference type="InterPro" id="IPR051677">
    <property type="entry name" value="AfsR-DnrI-RedD_regulator"/>
</dbReference>
<evidence type="ECO:0000256" key="6">
    <source>
        <dbReference type="PROSITE-ProRule" id="PRU00169"/>
    </source>
</evidence>
<dbReference type="Gene3D" id="1.25.40.10">
    <property type="entry name" value="Tetratricopeptide repeat domain"/>
    <property type="match status" value="1"/>
</dbReference>
<keyword evidence="9" id="KW-1185">Reference proteome</keyword>
<dbReference type="InterPro" id="IPR011006">
    <property type="entry name" value="CheY-like_superfamily"/>
</dbReference>
<dbReference type="SMART" id="SM00862">
    <property type="entry name" value="Trans_reg_C"/>
    <property type="match status" value="1"/>
</dbReference>
<comment type="similarity">
    <text evidence="1">Belongs to the AfsR/DnrI/RedD regulatory family.</text>
</comment>
<accession>A0A329M409</accession>
<dbReference type="AlphaFoldDB" id="A0A329M409"/>
<keyword evidence="2" id="KW-0902">Two-component regulatory system</keyword>
<evidence type="ECO:0000256" key="2">
    <source>
        <dbReference type="ARBA" id="ARBA00023012"/>
    </source>
</evidence>
<dbReference type="Proteomes" id="UP000250369">
    <property type="component" value="Unassembled WGS sequence"/>
</dbReference>
<evidence type="ECO:0000256" key="1">
    <source>
        <dbReference type="ARBA" id="ARBA00005820"/>
    </source>
</evidence>
<dbReference type="PROSITE" id="PS50110">
    <property type="entry name" value="RESPONSE_REGULATORY"/>
    <property type="match status" value="1"/>
</dbReference>
<dbReference type="PANTHER" id="PTHR35807:SF2">
    <property type="entry name" value="TRANSCRIPTIONAL ACTIVATOR DOMAIN"/>
    <property type="match status" value="1"/>
</dbReference>
<gene>
    <name evidence="8" type="ORF">DQG23_31290</name>
</gene>
<dbReference type="InterPro" id="IPR036388">
    <property type="entry name" value="WH-like_DNA-bd_sf"/>
</dbReference>
<dbReference type="InterPro" id="IPR016032">
    <property type="entry name" value="Sig_transdc_resp-reg_C-effctor"/>
</dbReference>
<dbReference type="Pfam" id="PF00486">
    <property type="entry name" value="Trans_reg_C"/>
    <property type="match status" value="1"/>
</dbReference>
<dbReference type="InterPro" id="IPR011990">
    <property type="entry name" value="TPR-like_helical_dom_sf"/>
</dbReference>
<dbReference type="SMART" id="SM01043">
    <property type="entry name" value="BTAD"/>
    <property type="match status" value="1"/>
</dbReference>
<dbReference type="InterPro" id="IPR001789">
    <property type="entry name" value="Sig_transdc_resp-reg_receiver"/>
</dbReference>
<feature type="domain" description="Response regulatory" evidence="7">
    <location>
        <begin position="3"/>
        <end position="117"/>
    </location>
</feature>
<dbReference type="InterPro" id="IPR001867">
    <property type="entry name" value="OmpR/PhoB-type_DNA-bd"/>
</dbReference>
<dbReference type="SUPFAM" id="SSF46894">
    <property type="entry name" value="C-terminal effector domain of the bipartite response regulators"/>
    <property type="match status" value="1"/>
</dbReference>
<dbReference type="SMART" id="SM00448">
    <property type="entry name" value="REC"/>
    <property type="match status" value="1"/>
</dbReference>
<protein>
    <recommendedName>
        <fullName evidence="7">Response regulatory domain-containing protein</fullName>
    </recommendedName>
</protein>
<evidence type="ECO:0000256" key="5">
    <source>
        <dbReference type="ARBA" id="ARBA00023163"/>
    </source>
</evidence>
<proteinExistence type="inferred from homology"/>
<evidence type="ECO:0000259" key="7">
    <source>
        <dbReference type="PROSITE" id="PS50110"/>
    </source>
</evidence>
<evidence type="ECO:0000256" key="3">
    <source>
        <dbReference type="ARBA" id="ARBA00023015"/>
    </source>
</evidence>
<comment type="caution">
    <text evidence="8">The sequence shown here is derived from an EMBL/GenBank/DDBJ whole genome shotgun (WGS) entry which is preliminary data.</text>
</comment>
<dbReference type="EMBL" id="QMFB01000026">
    <property type="protein sequence ID" value="RAV14382.1"/>
    <property type="molecule type" value="Genomic_DNA"/>
</dbReference>
<evidence type="ECO:0000313" key="9">
    <source>
        <dbReference type="Proteomes" id="UP000250369"/>
    </source>
</evidence>
<name>A0A329M409_9BACL</name>
<dbReference type="Pfam" id="PF03704">
    <property type="entry name" value="BTAD"/>
    <property type="match status" value="1"/>
</dbReference>
<keyword evidence="4" id="KW-0238">DNA-binding</keyword>
<keyword evidence="3" id="KW-0805">Transcription regulation</keyword>
<dbReference type="SUPFAM" id="SSF52172">
    <property type="entry name" value="CheY-like"/>
    <property type="match status" value="1"/>
</dbReference>
<dbReference type="InterPro" id="IPR005158">
    <property type="entry name" value="BTAD"/>
</dbReference>
<dbReference type="GO" id="GO:0003677">
    <property type="term" value="F:DNA binding"/>
    <property type="evidence" value="ECO:0007669"/>
    <property type="project" value="UniProtKB-KW"/>
</dbReference>
<keyword evidence="6" id="KW-0597">Phosphoprotein</keyword>